<keyword evidence="1" id="KW-0812">Transmembrane</keyword>
<accession>A0A1G9H4M9</accession>
<dbReference type="EMBL" id="FNGE01000006">
    <property type="protein sequence ID" value="SDL07927.1"/>
    <property type="molecule type" value="Genomic_DNA"/>
</dbReference>
<evidence type="ECO:0000313" key="3">
    <source>
        <dbReference type="Proteomes" id="UP000199555"/>
    </source>
</evidence>
<gene>
    <name evidence="2" type="ORF">SAMN04487971_10627</name>
</gene>
<evidence type="ECO:0000256" key="1">
    <source>
        <dbReference type="SAM" id="Phobius"/>
    </source>
</evidence>
<name>A0A1G9H4M9_9RHOB</name>
<dbReference type="RefSeq" id="WP_245688734.1">
    <property type="nucleotide sequence ID" value="NZ_FNGE01000006.1"/>
</dbReference>
<keyword evidence="1" id="KW-0472">Membrane</keyword>
<keyword evidence="3" id="KW-1185">Reference proteome</keyword>
<dbReference type="STRING" id="525640.SAMN04487971_10627"/>
<feature type="transmembrane region" description="Helical" evidence="1">
    <location>
        <begin position="12"/>
        <end position="30"/>
    </location>
</feature>
<sequence>MSLRAGLSHHIRFHGAFAVSLAAALLAFRLPLIDRILIGADLFFIVYLLVMALWVRGRSGTACGPISGMPTRAGP</sequence>
<dbReference type="Proteomes" id="UP000199555">
    <property type="component" value="Unassembled WGS sequence"/>
</dbReference>
<proteinExistence type="predicted"/>
<organism evidence="2 3">
    <name type="scientific">Paracoccus chinensis</name>
    <dbReference type="NCBI Taxonomy" id="525640"/>
    <lineage>
        <taxon>Bacteria</taxon>
        <taxon>Pseudomonadati</taxon>
        <taxon>Pseudomonadota</taxon>
        <taxon>Alphaproteobacteria</taxon>
        <taxon>Rhodobacterales</taxon>
        <taxon>Paracoccaceae</taxon>
        <taxon>Paracoccus</taxon>
    </lineage>
</organism>
<keyword evidence="1" id="KW-1133">Transmembrane helix</keyword>
<protein>
    <submittedName>
        <fullName evidence="2">Uncharacterized protein</fullName>
    </submittedName>
</protein>
<dbReference type="AlphaFoldDB" id="A0A1G9H4M9"/>
<evidence type="ECO:0000313" key="2">
    <source>
        <dbReference type="EMBL" id="SDL07927.1"/>
    </source>
</evidence>
<feature type="transmembrane region" description="Helical" evidence="1">
    <location>
        <begin position="36"/>
        <end position="55"/>
    </location>
</feature>
<reference evidence="3" key="1">
    <citation type="submission" date="2016-10" db="EMBL/GenBank/DDBJ databases">
        <authorList>
            <person name="Varghese N."/>
            <person name="Submissions S."/>
        </authorList>
    </citation>
    <scope>NUCLEOTIDE SEQUENCE [LARGE SCALE GENOMIC DNA]</scope>
    <source>
        <strain evidence="3">CGMCC 1.7655</strain>
    </source>
</reference>